<gene>
    <name evidence="1" type="ORF">ACTOB_001118</name>
</gene>
<dbReference type="EMBL" id="CP126980">
    <property type="protein sequence ID" value="WIM97585.1"/>
    <property type="molecule type" value="Genomic_DNA"/>
</dbReference>
<evidence type="ECO:0008006" key="3">
    <source>
        <dbReference type="Google" id="ProtNLM"/>
    </source>
</evidence>
<evidence type="ECO:0000313" key="1">
    <source>
        <dbReference type="EMBL" id="WIM97585.1"/>
    </source>
</evidence>
<protein>
    <recommendedName>
        <fullName evidence="3">Aminoglycoside phosphotransferase</fullName>
    </recommendedName>
</protein>
<reference evidence="1 2" key="1">
    <citation type="submission" date="2023-06" db="EMBL/GenBank/DDBJ databases">
        <authorList>
            <person name="Yushchuk O."/>
            <person name="Binda E."/>
            <person name="Ruckert-Reed C."/>
            <person name="Fedorenko V."/>
            <person name="Kalinowski J."/>
            <person name="Marinelli F."/>
        </authorList>
    </citation>
    <scope>NUCLEOTIDE SEQUENCE [LARGE SCALE GENOMIC DNA]</scope>
    <source>
        <strain evidence="1 2">NRRL 3884</strain>
    </source>
</reference>
<sequence length="276" mass="30165">MPTSRIPYAELPGAVRHAVEDITGSPESLEPASDGLNSAIAVKLNSPKGAYFVKALPADHRWVRTQQREAAMAPYLDLVAPKLHARLTEGGWDVLVFEALEGHRADYAPNSPDLPIVVDLLRRIAGIQCPPVTLRCAEQRLQAYAGADELRYFAGDALLHTDLNNANVIVTGDRARVVDWGWATQGAPWLDAGYWVIWLIAAGHTPDSAEAWASLLPSWQAAHPRAVNAFAGANARMWADIGGAEPDAWTRRLIDASAAWRDYRGRNTEAELTEFS</sequence>
<accession>A0ABY8WIE2</accession>
<proteinExistence type="predicted"/>
<dbReference type="InterPro" id="IPR011009">
    <property type="entry name" value="Kinase-like_dom_sf"/>
</dbReference>
<dbReference type="SUPFAM" id="SSF56112">
    <property type="entry name" value="Protein kinase-like (PK-like)"/>
    <property type="match status" value="1"/>
</dbReference>
<name>A0ABY8WIE2_9ACTN</name>
<keyword evidence="2" id="KW-1185">Reference proteome</keyword>
<dbReference type="Gene3D" id="3.90.1200.10">
    <property type="match status" value="1"/>
</dbReference>
<evidence type="ECO:0000313" key="2">
    <source>
        <dbReference type="Proteomes" id="UP001240150"/>
    </source>
</evidence>
<dbReference type="Proteomes" id="UP001240150">
    <property type="component" value="Chromosome"/>
</dbReference>
<organism evidence="1 2">
    <name type="scientific">Actinoplanes oblitus</name>
    <dbReference type="NCBI Taxonomy" id="3040509"/>
    <lineage>
        <taxon>Bacteria</taxon>
        <taxon>Bacillati</taxon>
        <taxon>Actinomycetota</taxon>
        <taxon>Actinomycetes</taxon>
        <taxon>Micromonosporales</taxon>
        <taxon>Micromonosporaceae</taxon>
        <taxon>Actinoplanes</taxon>
    </lineage>
</organism>
<dbReference type="RefSeq" id="WP_284918983.1">
    <property type="nucleotide sequence ID" value="NZ_CP126980.1"/>
</dbReference>